<keyword evidence="5 8" id="KW-0560">Oxidoreductase</keyword>
<keyword evidence="8 11" id="KW-0520">NAD</keyword>
<evidence type="ECO:0000256" key="7">
    <source>
        <dbReference type="ARBA" id="ARBA00023160"/>
    </source>
</evidence>
<dbReference type="SUPFAM" id="SSF51735">
    <property type="entry name" value="NAD(P)-binding Rossmann-fold domains"/>
    <property type="match status" value="1"/>
</dbReference>
<dbReference type="InterPro" id="IPR014358">
    <property type="entry name" value="Enoyl-ACP_Rdtase_NADH"/>
</dbReference>
<evidence type="ECO:0000256" key="5">
    <source>
        <dbReference type="ARBA" id="ARBA00023002"/>
    </source>
</evidence>
<accession>A0A6J4V171</accession>
<dbReference type="Pfam" id="PF13561">
    <property type="entry name" value="adh_short_C2"/>
    <property type="match status" value="1"/>
</dbReference>
<feature type="active site" description="Proton acceptor" evidence="9">
    <location>
        <position position="158"/>
    </location>
</feature>
<evidence type="ECO:0000256" key="11">
    <source>
        <dbReference type="PIRSR" id="PIRSR000094-3"/>
    </source>
</evidence>
<dbReference type="EMBL" id="CADCWF010000174">
    <property type="protein sequence ID" value="CAA9562456.1"/>
    <property type="molecule type" value="Genomic_DNA"/>
</dbReference>
<keyword evidence="3 8" id="KW-0444">Lipid biosynthesis</keyword>
<evidence type="ECO:0000256" key="9">
    <source>
        <dbReference type="PIRSR" id="PIRSR000094-1"/>
    </source>
</evidence>
<evidence type="ECO:0000256" key="1">
    <source>
        <dbReference type="ARBA" id="ARBA00005194"/>
    </source>
</evidence>
<feature type="binding site" evidence="11">
    <location>
        <position position="26"/>
    </location>
    <ligand>
        <name>NAD(+)</name>
        <dbReference type="ChEBI" id="CHEBI:57540"/>
    </ligand>
</feature>
<feature type="binding site" evidence="10">
    <location>
        <position position="108"/>
    </location>
    <ligand>
        <name>substrate</name>
    </ligand>
</feature>
<comment type="similarity">
    <text evidence="2 8">Belongs to the short-chain dehydrogenases/reductases (SDR) family. FabI subfamily.</text>
</comment>
<dbReference type="GO" id="GO:0006633">
    <property type="term" value="P:fatty acid biosynthetic process"/>
    <property type="evidence" value="ECO:0007669"/>
    <property type="project" value="UniProtKB-KW"/>
</dbReference>
<proteinExistence type="inferred from homology"/>
<dbReference type="Gene3D" id="3.40.50.720">
    <property type="entry name" value="NAD(P)-binding Rossmann-like Domain"/>
    <property type="match status" value="1"/>
</dbReference>
<sequence>MADVGAENGAAGVPKLLDGKTCVVMGIQNKWSSAYHIAETMAKAGARLALTTVDERAKRDADALLAQHPGGFGYTCNVASDEELDAVGEALRRDVGTVDVLVHAIGYAPRAAMEGDFFSTTRADWDTALDISAYSLVAAAQRIVPLMPPGGSIITLTYLGADRYFPGYNVMGVAKAALEATVRYLAGDLGPKRIRVNAISAGPMKTAAARGIPGFQNMYNTLADSAPLAQPFGQQDVAGATLLLASDLAGAITGETIFVDNGYHAMGMSIPREGAGEG</sequence>
<dbReference type="GO" id="GO:0004318">
    <property type="term" value="F:enoyl-[acyl-carrier-protein] reductase (NADH) activity"/>
    <property type="evidence" value="ECO:0007669"/>
    <property type="project" value="UniProtKB-EC"/>
</dbReference>
<evidence type="ECO:0000256" key="8">
    <source>
        <dbReference type="PIRNR" id="PIRNR000094"/>
    </source>
</evidence>
<evidence type="ECO:0000313" key="12">
    <source>
        <dbReference type="EMBL" id="CAA9562456.1"/>
    </source>
</evidence>
<dbReference type="InterPro" id="IPR002347">
    <property type="entry name" value="SDR_fam"/>
</dbReference>
<name>A0A6J4V171_9BACT</name>
<evidence type="ECO:0000256" key="4">
    <source>
        <dbReference type="ARBA" id="ARBA00022832"/>
    </source>
</evidence>
<feature type="binding site" evidence="11">
    <location>
        <position position="175"/>
    </location>
    <ligand>
        <name>NAD(+)</name>
        <dbReference type="ChEBI" id="CHEBI:57540"/>
    </ligand>
</feature>
<dbReference type="AlphaFoldDB" id="A0A6J4V171"/>
<evidence type="ECO:0000256" key="10">
    <source>
        <dbReference type="PIRSR" id="PIRSR000094-2"/>
    </source>
</evidence>
<reference evidence="12" key="1">
    <citation type="submission" date="2020-02" db="EMBL/GenBank/DDBJ databases">
        <authorList>
            <person name="Meier V. D."/>
        </authorList>
    </citation>
    <scope>NUCLEOTIDE SEQUENCE</scope>
    <source>
        <strain evidence="12">AVDCRST_MAG59</strain>
    </source>
</reference>
<feature type="active site" description="Proton acceptor" evidence="9">
    <location>
        <position position="168"/>
    </location>
</feature>
<evidence type="ECO:0000256" key="2">
    <source>
        <dbReference type="ARBA" id="ARBA00009233"/>
    </source>
</evidence>
<evidence type="ECO:0000256" key="6">
    <source>
        <dbReference type="ARBA" id="ARBA00023098"/>
    </source>
</evidence>
<keyword evidence="7 8" id="KW-0275">Fatty acid biosynthesis</keyword>
<keyword evidence="6" id="KW-0443">Lipid metabolism</keyword>
<feature type="binding site" evidence="11">
    <location>
        <position position="105"/>
    </location>
    <ligand>
        <name>NAD(+)</name>
        <dbReference type="ChEBI" id="CHEBI:57540"/>
    </ligand>
</feature>
<organism evidence="12">
    <name type="scientific">uncultured Thermomicrobiales bacterium</name>
    <dbReference type="NCBI Taxonomy" id="1645740"/>
    <lineage>
        <taxon>Bacteria</taxon>
        <taxon>Pseudomonadati</taxon>
        <taxon>Thermomicrobiota</taxon>
        <taxon>Thermomicrobia</taxon>
        <taxon>Thermomicrobiales</taxon>
        <taxon>environmental samples</taxon>
    </lineage>
</organism>
<keyword evidence="4" id="KW-0276">Fatty acid metabolism</keyword>
<dbReference type="CDD" id="cd05372">
    <property type="entry name" value="ENR_SDR"/>
    <property type="match status" value="1"/>
</dbReference>
<dbReference type="PIRSF" id="PIRSF000094">
    <property type="entry name" value="Enoyl-ACP_rdct"/>
    <property type="match status" value="1"/>
</dbReference>
<dbReference type="PANTHER" id="PTHR43159">
    <property type="entry name" value="ENOYL-[ACYL-CARRIER-PROTEIN] REDUCTASE"/>
    <property type="match status" value="1"/>
</dbReference>
<dbReference type="EC" id="1.3.1.9" evidence="8"/>
<gene>
    <name evidence="12" type="ORF">AVDCRST_MAG59-2705</name>
</gene>
<protein>
    <recommendedName>
        <fullName evidence="8">Enoyl-[acyl-carrier-protein] reductase [NADH]</fullName>
        <ecNumber evidence="8">1.3.1.9</ecNumber>
    </recommendedName>
</protein>
<dbReference type="Gene3D" id="1.10.8.400">
    <property type="entry name" value="Enoyl acyl carrier protein reductase"/>
    <property type="match status" value="1"/>
</dbReference>
<dbReference type="InterPro" id="IPR036291">
    <property type="entry name" value="NAD(P)-bd_dom_sf"/>
</dbReference>
<evidence type="ECO:0000256" key="3">
    <source>
        <dbReference type="ARBA" id="ARBA00022516"/>
    </source>
</evidence>
<comment type="catalytic activity">
    <reaction evidence="8">
        <text>a 2,3-saturated acyl-[ACP] + NAD(+) = a (2E)-enoyl-[ACP] + NADH + H(+)</text>
        <dbReference type="Rhea" id="RHEA:10240"/>
        <dbReference type="Rhea" id="RHEA-COMP:9925"/>
        <dbReference type="Rhea" id="RHEA-COMP:9926"/>
        <dbReference type="ChEBI" id="CHEBI:15378"/>
        <dbReference type="ChEBI" id="CHEBI:57540"/>
        <dbReference type="ChEBI" id="CHEBI:57945"/>
        <dbReference type="ChEBI" id="CHEBI:78784"/>
        <dbReference type="ChEBI" id="CHEBI:78785"/>
        <dbReference type="EC" id="1.3.1.9"/>
    </reaction>
</comment>
<dbReference type="PRINTS" id="PR00081">
    <property type="entry name" value="GDHRDH"/>
</dbReference>
<dbReference type="PANTHER" id="PTHR43159:SF2">
    <property type="entry name" value="ENOYL-[ACYL-CARRIER-PROTEIN] REDUCTASE [NADH], CHLOROPLASTIC"/>
    <property type="match status" value="1"/>
</dbReference>
<comment type="pathway">
    <text evidence="1">Lipid metabolism; fatty acid biosynthesis.</text>
</comment>